<reference evidence="8 9" key="1">
    <citation type="journal article" date="2019" name="Sci. Rep.">
        <title>Comparative genomics of chytrid fungi reveal insights into the obligate biotrophic and pathogenic lifestyle of Synchytrium endobioticum.</title>
        <authorList>
            <person name="van de Vossenberg B.T.L.H."/>
            <person name="Warris S."/>
            <person name="Nguyen H.D.T."/>
            <person name="van Gent-Pelzer M.P.E."/>
            <person name="Joly D.L."/>
            <person name="van de Geest H.C."/>
            <person name="Bonants P.J.M."/>
            <person name="Smith D.S."/>
            <person name="Levesque C.A."/>
            <person name="van der Lee T.A.J."/>
        </authorList>
    </citation>
    <scope>NUCLEOTIDE SEQUENCE [LARGE SCALE GENOMIC DNA]</scope>
    <source>
        <strain evidence="8 9">CBS 675.73</strain>
    </source>
</reference>
<evidence type="ECO:0000256" key="1">
    <source>
        <dbReference type="ARBA" id="ARBA00004123"/>
    </source>
</evidence>
<keyword evidence="5" id="KW-0539">Nucleus</keyword>
<evidence type="ECO:0000313" key="8">
    <source>
        <dbReference type="EMBL" id="TPX65901.1"/>
    </source>
</evidence>
<evidence type="ECO:0000259" key="7">
    <source>
        <dbReference type="PROSITE" id="PS51184"/>
    </source>
</evidence>
<dbReference type="GO" id="GO:0005634">
    <property type="term" value="C:nucleus"/>
    <property type="evidence" value="ECO:0007669"/>
    <property type="project" value="UniProtKB-SubCell"/>
</dbReference>
<keyword evidence="3" id="KW-0560">Oxidoreductase</keyword>
<name>A0A507EPY7_9FUNG</name>
<dbReference type="PANTHER" id="PTHR12480:SF21">
    <property type="entry name" value="JMJC DOMAIN-CONTAINING PROTEIN 8"/>
    <property type="match status" value="1"/>
</dbReference>
<gene>
    <name evidence="8" type="ORF">CcCBS67573_g07993</name>
</gene>
<dbReference type="GO" id="GO:0000987">
    <property type="term" value="F:cis-regulatory region sequence-specific DNA binding"/>
    <property type="evidence" value="ECO:0007669"/>
    <property type="project" value="TreeGrafter"/>
</dbReference>
<organism evidence="8 9">
    <name type="scientific">Chytriomyces confervae</name>
    <dbReference type="NCBI Taxonomy" id="246404"/>
    <lineage>
        <taxon>Eukaryota</taxon>
        <taxon>Fungi</taxon>
        <taxon>Fungi incertae sedis</taxon>
        <taxon>Chytridiomycota</taxon>
        <taxon>Chytridiomycota incertae sedis</taxon>
        <taxon>Chytridiomycetes</taxon>
        <taxon>Chytridiales</taxon>
        <taxon>Chytriomycetaceae</taxon>
        <taxon>Chytriomyces</taxon>
    </lineage>
</organism>
<feature type="region of interest" description="Disordered" evidence="6">
    <location>
        <begin position="1"/>
        <end position="24"/>
    </location>
</feature>
<dbReference type="InterPro" id="IPR041667">
    <property type="entry name" value="Cupin_8"/>
</dbReference>
<dbReference type="InterPro" id="IPR050910">
    <property type="entry name" value="JMJD6_ArgDemeth/LysHydrox"/>
</dbReference>
<protein>
    <recommendedName>
        <fullName evidence="7">JmjC domain-containing protein</fullName>
    </recommendedName>
</protein>
<keyword evidence="2" id="KW-0479">Metal-binding</keyword>
<dbReference type="SMART" id="SM00558">
    <property type="entry name" value="JmjC"/>
    <property type="match status" value="1"/>
</dbReference>
<dbReference type="FunFam" id="2.60.120.650:FF:000045">
    <property type="entry name" value="F-box protein At1g78280"/>
    <property type="match status" value="1"/>
</dbReference>
<dbReference type="GO" id="GO:0016491">
    <property type="term" value="F:oxidoreductase activity"/>
    <property type="evidence" value="ECO:0007669"/>
    <property type="project" value="UniProtKB-KW"/>
</dbReference>
<dbReference type="PROSITE" id="PS51184">
    <property type="entry name" value="JMJC"/>
    <property type="match status" value="1"/>
</dbReference>
<dbReference type="GO" id="GO:0046872">
    <property type="term" value="F:metal ion binding"/>
    <property type="evidence" value="ECO:0007669"/>
    <property type="project" value="UniProtKB-KW"/>
</dbReference>
<comment type="subcellular location">
    <subcellularLocation>
        <location evidence="1">Nucleus</location>
    </subcellularLocation>
</comment>
<evidence type="ECO:0000256" key="2">
    <source>
        <dbReference type="ARBA" id="ARBA00022723"/>
    </source>
</evidence>
<dbReference type="STRING" id="246404.A0A507EPY7"/>
<dbReference type="PANTHER" id="PTHR12480">
    <property type="entry name" value="ARGININE DEMETHYLASE AND LYSYL-HYDROXYLASE JMJD"/>
    <property type="match status" value="1"/>
</dbReference>
<evidence type="ECO:0000313" key="9">
    <source>
        <dbReference type="Proteomes" id="UP000320333"/>
    </source>
</evidence>
<evidence type="ECO:0000256" key="5">
    <source>
        <dbReference type="ARBA" id="ARBA00023242"/>
    </source>
</evidence>
<evidence type="ECO:0000256" key="3">
    <source>
        <dbReference type="ARBA" id="ARBA00023002"/>
    </source>
</evidence>
<dbReference type="SUPFAM" id="SSF51197">
    <property type="entry name" value="Clavaminate synthase-like"/>
    <property type="match status" value="1"/>
</dbReference>
<dbReference type="InterPro" id="IPR003347">
    <property type="entry name" value="JmjC_dom"/>
</dbReference>
<proteinExistence type="predicted"/>
<dbReference type="AlphaFoldDB" id="A0A507EPY7"/>
<keyword evidence="9" id="KW-1185">Reference proteome</keyword>
<accession>A0A507EPY7</accession>
<dbReference type="Gene3D" id="2.60.120.650">
    <property type="entry name" value="Cupin"/>
    <property type="match status" value="1"/>
</dbReference>
<feature type="compositionally biased region" description="Basic residues" evidence="6">
    <location>
        <begin position="1"/>
        <end position="11"/>
    </location>
</feature>
<dbReference type="OrthoDB" id="424465at2759"/>
<dbReference type="Pfam" id="PF13621">
    <property type="entry name" value="Cupin_8"/>
    <property type="match status" value="1"/>
</dbReference>
<sequence>MEAKPRRKKARTAPMSKFGSLKSHPFGVQPMGNSFLAPGPNQRPPADRRGGLGAIAVLTDEVLMSYVALEFVVLLCNTDAVNESLVFRLMRCSRALYVLCNTDAVWRDRCIARFGGGFGAFSDSWKNTYKAALFASLSVNEKEGIVFVPDVPIKVGFFSDYLFSSWRCSTVPLDALCRSNAPDNIDRRCNLSMECFIEEYDKPGKPVILTDVVTKWPAFKKWSMDYLEKTVGDTIFRAESVDLPFKSYAAYAKHCRENGGSFEEAPLYLFDKYFSHRTSLADDYTVPEYFSEDLFQVLGAEKRPDYRWIIIGPPRSGSTFHLDPNSTSAWNAVITGSKKWLLFPPDCIPPGVFPSVDGSEVTTPISLAEWFLNHYDEIKHWPVKPVECICRAGEILYVPRGWWHCVMNLEESIAITQNFVNTVNLASVLRFCRTKPEQVSGYGSGCLGEELGATLYNRFKSALAPTHQHVIDEELELAQHASRILTNDKEEDDKKKLASLFGKKPALSALAGLCGADDADAGSSFRFSF</sequence>
<evidence type="ECO:0000256" key="4">
    <source>
        <dbReference type="ARBA" id="ARBA00023004"/>
    </source>
</evidence>
<keyword evidence="4" id="KW-0408">Iron</keyword>
<dbReference type="EMBL" id="QEAP01000466">
    <property type="protein sequence ID" value="TPX65901.1"/>
    <property type="molecule type" value="Genomic_DNA"/>
</dbReference>
<comment type="caution">
    <text evidence="8">The sequence shown here is derived from an EMBL/GenBank/DDBJ whole genome shotgun (WGS) entry which is preliminary data.</text>
</comment>
<evidence type="ECO:0000256" key="6">
    <source>
        <dbReference type="SAM" id="MobiDB-lite"/>
    </source>
</evidence>
<feature type="domain" description="JmjC" evidence="7">
    <location>
        <begin position="275"/>
        <end position="436"/>
    </location>
</feature>
<dbReference type="Proteomes" id="UP000320333">
    <property type="component" value="Unassembled WGS sequence"/>
</dbReference>